<dbReference type="SMART" id="SM00487">
    <property type="entry name" value="DEXDc"/>
    <property type="match status" value="1"/>
</dbReference>
<accession>A0A9N9XSQ0</accession>
<dbReference type="InterPro" id="IPR004087">
    <property type="entry name" value="KH_dom"/>
</dbReference>
<dbReference type="EC" id="3.6.4.13" evidence="1"/>
<evidence type="ECO:0000256" key="5">
    <source>
        <dbReference type="ARBA" id="ARBA00022840"/>
    </source>
</evidence>
<dbReference type="AlphaFoldDB" id="A0A9N9XSQ0"/>
<dbReference type="Gene3D" id="3.30.1370.10">
    <property type="entry name" value="K Homology domain, type 1"/>
    <property type="match status" value="1"/>
</dbReference>
<dbReference type="CDD" id="cd18787">
    <property type="entry name" value="SF2_C_DEAD"/>
    <property type="match status" value="1"/>
</dbReference>
<dbReference type="CDD" id="cd22430">
    <property type="entry name" value="KH-I_DDX43_DDX53"/>
    <property type="match status" value="1"/>
</dbReference>
<dbReference type="SUPFAM" id="SSF52540">
    <property type="entry name" value="P-loop containing nucleoside triphosphate hydrolases"/>
    <property type="match status" value="2"/>
</dbReference>
<feature type="domain" description="Helicase ATP-binding" evidence="11">
    <location>
        <begin position="272"/>
        <end position="447"/>
    </location>
</feature>
<dbReference type="SMART" id="SM00322">
    <property type="entry name" value="KH"/>
    <property type="match status" value="1"/>
</dbReference>
<evidence type="ECO:0000313" key="15">
    <source>
        <dbReference type="Proteomes" id="UP001153712"/>
    </source>
</evidence>
<dbReference type="EMBL" id="OU900096">
    <property type="protein sequence ID" value="CAG9860507.1"/>
    <property type="molecule type" value="Genomic_DNA"/>
</dbReference>
<dbReference type="PROSITE" id="PS51195">
    <property type="entry name" value="Q_MOTIF"/>
    <property type="match status" value="1"/>
</dbReference>
<dbReference type="Pfam" id="PF00013">
    <property type="entry name" value="KH_1"/>
    <property type="match status" value="1"/>
</dbReference>
<dbReference type="InterPro" id="IPR011545">
    <property type="entry name" value="DEAD/DEAH_box_helicase_dom"/>
</dbReference>
<dbReference type="GO" id="GO:0016787">
    <property type="term" value="F:hydrolase activity"/>
    <property type="evidence" value="ECO:0007669"/>
    <property type="project" value="UniProtKB-KW"/>
</dbReference>
<feature type="domain" description="DEAD-box RNA helicase Q" evidence="13">
    <location>
        <begin position="241"/>
        <end position="269"/>
    </location>
</feature>
<feature type="short sequence motif" description="Q motif" evidence="8">
    <location>
        <begin position="241"/>
        <end position="269"/>
    </location>
</feature>
<dbReference type="SUPFAM" id="SSF54791">
    <property type="entry name" value="Eukaryotic type KH-domain (KH-domain type I)"/>
    <property type="match status" value="1"/>
</dbReference>
<evidence type="ECO:0000256" key="1">
    <source>
        <dbReference type="ARBA" id="ARBA00012552"/>
    </source>
</evidence>
<evidence type="ECO:0000259" key="12">
    <source>
        <dbReference type="PROSITE" id="PS51194"/>
    </source>
</evidence>
<dbReference type="Pfam" id="PF00270">
    <property type="entry name" value="DEAD"/>
    <property type="match status" value="1"/>
</dbReference>
<dbReference type="FunFam" id="3.40.50.300:FF:000079">
    <property type="entry name" value="probable ATP-dependent RNA helicase DDX17"/>
    <property type="match status" value="1"/>
</dbReference>
<dbReference type="InterPro" id="IPR036612">
    <property type="entry name" value="KH_dom_type_1_sf"/>
</dbReference>
<dbReference type="InterPro" id="IPR014014">
    <property type="entry name" value="RNA_helicase_DEAD_Q_motif"/>
</dbReference>
<name>A0A9N9XSQ0_PHYSR</name>
<dbReference type="InterPro" id="IPR001650">
    <property type="entry name" value="Helicase_C-like"/>
</dbReference>
<gene>
    <name evidence="14" type="ORF">PHYEVI_LOCUS6860</name>
</gene>
<dbReference type="InterPro" id="IPR014001">
    <property type="entry name" value="Helicase_ATP-bd"/>
</dbReference>
<dbReference type="InterPro" id="IPR000629">
    <property type="entry name" value="RNA-helicase_DEAD-box_CS"/>
</dbReference>
<keyword evidence="2 9" id="KW-0547">Nucleotide-binding</keyword>
<evidence type="ECO:0000256" key="2">
    <source>
        <dbReference type="ARBA" id="ARBA00022741"/>
    </source>
</evidence>
<dbReference type="PROSITE" id="PS50084">
    <property type="entry name" value="KH_TYPE_1"/>
    <property type="match status" value="1"/>
</dbReference>
<reference evidence="14" key="1">
    <citation type="submission" date="2022-01" db="EMBL/GenBank/DDBJ databases">
        <authorList>
            <person name="King R."/>
        </authorList>
    </citation>
    <scope>NUCLEOTIDE SEQUENCE</scope>
</reference>
<dbReference type="GO" id="GO:0003723">
    <property type="term" value="F:RNA binding"/>
    <property type="evidence" value="ECO:0007669"/>
    <property type="project" value="UniProtKB-UniRule"/>
</dbReference>
<dbReference type="PROSITE" id="PS51194">
    <property type="entry name" value="HELICASE_CTER"/>
    <property type="match status" value="1"/>
</dbReference>
<dbReference type="OrthoDB" id="196131at2759"/>
<evidence type="ECO:0000256" key="4">
    <source>
        <dbReference type="ARBA" id="ARBA00022806"/>
    </source>
</evidence>
<evidence type="ECO:0000256" key="8">
    <source>
        <dbReference type="PROSITE-ProRule" id="PRU00552"/>
    </source>
</evidence>
<evidence type="ECO:0000256" key="6">
    <source>
        <dbReference type="ARBA" id="ARBA00047984"/>
    </source>
</evidence>
<comment type="similarity">
    <text evidence="9">Belongs to the DEAD box helicase family.</text>
</comment>
<dbReference type="Gene3D" id="3.40.50.300">
    <property type="entry name" value="P-loop containing nucleotide triphosphate hydrolases"/>
    <property type="match status" value="2"/>
</dbReference>
<dbReference type="GO" id="GO:0003724">
    <property type="term" value="F:RNA helicase activity"/>
    <property type="evidence" value="ECO:0007669"/>
    <property type="project" value="UniProtKB-EC"/>
</dbReference>
<dbReference type="Proteomes" id="UP001153712">
    <property type="component" value="Chromosome 3"/>
</dbReference>
<protein>
    <recommendedName>
        <fullName evidence="1">RNA helicase</fullName>
        <ecNumber evidence="1">3.6.4.13</ecNumber>
    </recommendedName>
</protein>
<dbReference type="PROSITE" id="PS51192">
    <property type="entry name" value="HELICASE_ATP_BIND_1"/>
    <property type="match status" value="1"/>
</dbReference>
<evidence type="ECO:0000256" key="10">
    <source>
        <dbReference type="SAM" id="MobiDB-lite"/>
    </source>
</evidence>
<comment type="catalytic activity">
    <reaction evidence="6">
        <text>ATP + H2O = ADP + phosphate + H(+)</text>
        <dbReference type="Rhea" id="RHEA:13065"/>
        <dbReference type="ChEBI" id="CHEBI:15377"/>
        <dbReference type="ChEBI" id="CHEBI:15378"/>
        <dbReference type="ChEBI" id="CHEBI:30616"/>
        <dbReference type="ChEBI" id="CHEBI:43474"/>
        <dbReference type="ChEBI" id="CHEBI:456216"/>
        <dbReference type="EC" id="3.6.4.13"/>
    </reaction>
</comment>
<evidence type="ECO:0000256" key="7">
    <source>
        <dbReference type="PROSITE-ProRule" id="PRU00117"/>
    </source>
</evidence>
<dbReference type="Pfam" id="PF00271">
    <property type="entry name" value="Helicase_C"/>
    <property type="match status" value="1"/>
</dbReference>
<evidence type="ECO:0000313" key="14">
    <source>
        <dbReference type="EMBL" id="CAG9860507.1"/>
    </source>
</evidence>
<keyword evidence="15" id="KW-1185">Reference proteome</keyword>
<dbReference type="PROSITE" id="PS00039">
    <property type="entry name" value="DEAD_ATP_HELICASE"/>
    <property type="match status" value="1"/>
</dbReference>
<dbReference type="InterPro" id="IPR004088">
    <property type="entry name" value="KH_dom_type_1"/>
</dbReference>
<keyword evidence="5 9" id="KW-0067">ATP-binding</keyword>
<organism evidence="14 15">
    <name type="scientific">Phyllotreta striolata</name>
    <name type="common">Striped flea beetle</name>
    <name type="synonym">Crioceris striolata</name>
    <dbReference type="NCBI Taxonomy" id="444603"/>
    <lineage>
        <taxon>Eukaryota</taxon>
        <taxon>Metazoa</taxon>
        <taxon>Ecdysozoa</taxon>
        <taxon>Arthropoda</taxon>
        <taxon>Hexapoda</taxon>
        <taxon>Insecta</taxon>
        <taxon>Pterygota</taxon>
        <taxon>Neoptera</taxon>
        <taxon>Endopterygota</taxon>
        <taxon>Coleoptera</taxon>
        <taxon>Polyphaga</taxon>
        <taxon>Cucujiformia</taxon>
        <taxon>Chrysomeloidea</taxon>
        <taxon>Chrysomelidae</taxon>
        <taxon>Galerucinae</taxon>
        <taxon>Alticini</taxon>
        <taxon>Phyllotreta</taxon>
    </lineage>
</organism>
<evidence type="ECO:0000256" key="9">
    <source>
        <dbReference type="RuleBase" id="RU000492"/>
    </source>
</evidence>
<sequence>MCDDWDDNAPVVVAQPHVWNHDSSRDDDSWDDGTPTTSSFASNNYQSRGQNDRQYNRDRGEFKPRRDNNWRNPNQGRNDKCEVIKVPSHRVGRVIGRGGSKIAELQTESGARIQVTKDSDGNDTDVKIFGTDETIAKAKALIKDVTADTIRFVEAKDLHKEPVKQPVITDWAAFLKECQDAENAEWDKYPPVIKDFYREHPAVTKMTENEVARFREENNNIVVDRTFQKPDSKPIPKPCPEFHHAFHQFPDILEEIRKAGFEKPSPIQAQAWPVLLSGEDLIGIAQTGTGKTLAFLLPALIHIDGQTTPREERGGPAVLIMAPTRELALQIDKEIKKYQYKNITSVCIYGGGNRREQVKTVTEGVDIVIATPGRMNDLVAAGHLDVKSVTYTVLDEADRMLDMGFEPQIRKVMYTIRPTRHTVMTSATWPPGVRRLAESYMNDPVQIYVGTLDLAATHTFMEFAKNLSPEQKVIVFCGKKARADELATELILSGLNCQTMHGDRDQADREQALLDIADGTVQILIATDLASRGLDIDDITHVVNYDFPKNVEEYVHRVGRTGRAGKFGESISYFTRANWAQAKELISILEEAQQVIKLLNLIVKCSYCIVVNSMYLKKSMTWLRDLLFGRKKEIRKEKVDSAEEDMEEDMVEDTEEDMVEDTEEDAVVVVARVGEFIFFYVL</sequence>
<feature type="compositionally biased region" description="Polar residues" evidence="10">
    <location>
        <begin position="40"/>
        <end position="49"/>
    </location>
</feature>
<feature type="domain" description="Helicase C-terminal" evidence="12">
    <location>
        <begin position="459"/>
        <end position="604"/>
    </location>
</feature>
<evidence type="ECO:0000259" key="11">
    <source>
        <dbReference type="PROSITE" id="PS51192"/>
    </source>
</evidence>
<feature type="region of interest" description="Disordered" evidence="10">
    <location>
        <begin position="16"/>
        <end position="79"/>
    </location>
</feature>
<keyword evidence="7" id="KW-0694">RNA-binding</keyword>
<keyword evidence="4 9" id="KW-0347">Helicase</keyword>
<evidence type="ECO:0000259" key="13">
    <source>
        <dbReference type="PROSITE" id="PS51195"/>
    </source>
</evidence>
<dbReference type="PANTHER" id="PTHR47958">
    <property type="entry name" value="ATP-DEPENDENT RNA HELICASE DBP3"/>
    <property type="match status" value="1"/>
</dbReference>
<dbReference type="GO" id="GO:0005524">
    <property type="term" value="F:ATP binding"/>
    <property type="evidence" value="ECO:0007669"/>
    <property type="project" value="UniProtKB-KW"/>
</dbReference>
<dbReference type="SMART" id="SM00490">
    <property type="entry name" value="HELICc"/>
    <property type="match status" value="1"/>
</dbReference>
<dbReference type="GO" id="GO:0010468">
    <property type="term" value="P:regulation of gene expression"/>
    <property type="evidence" value="ECO:0007669"/>
    <property type="project" value="UniProtKB-ARBA"/>
</dbReference>
<feature type="compositionally biased region" description="Basic and acidic residues" evidence="10">
    <location>
        <begin position="50"/>
        <end position="69"/>
    </location>
</feature>
<keyword evidence="3 9" id="KW-0378">Hydrolase</keyword>
<dbReference type="InterPro" id="IPR027417">
    <property type="entry name" value="P-loop_NTPase"/>
</dbReference>
<evidence type="ECO:0000256" key="3">
    <source>
        <dbReference type="ARBA" id="ARBA00022801"/>
    </source>
</evidence>
<proteinExistence type="inferred from homology"/>